<feature type="region of interest" description="Disordered" evidence="1">
    <location>
        <begin position="379"/>
        <end position="405"/>
    </location>
</feature>
<feature type="compositionally biased region" description="Polar residues" evidence="1">
    <location>
        <begin position="674"/>
        <end position="684"/>
    </location>
</feature>
<dbReference type="AlphaFoldDB" id="A0A9Q3CS22"/>
<dbReference type="Gene3D" id="3.40.20.10">
    <property type="entry name" value="Severin"/>
    <property type="match status" value="2"/>
</dbReference>
<accession>A0A9Q3CS22</accession>
<dbReference type="OrthoDB" id="6375767at2759"/>
<feature type="compositionally biased region" description="Polar residues" evidence="1">
    <location>
        <begin position="396"/>
        <end position="405"/>
    </location>
</feature>
<protein>
    <recommendedName>
        <fullName evidence="2">DUF7904 domain-containing protein</fullName>
    </recommendedName>
</protein>
<dbReference type="InterPro" id="IPR057226">
    <property type="entry name" value="DUF7904"/>
</dbReference>
<feature type="region of interest" description="Disordered" evidence="1">
    <location>
        <begin position="670"/>
        <end position="724"/>
    </location>
</feature>
<feature type="region of interest" description="Disordered" evidence="1">
    <location>
        <begin position="744"/>
        <end position="773"/>
    </location>
</feature>
<feature type="domain" description="DUF7904" evidence="2">
    <location>
        <begin position="887"/>
        <end position="973"/>
    </location>
</feature>
<dbReference type="EMBL" id="AVOT02009555">
    <property type="protein sequence ID" value="MBW0488340.1"/>
    <property type="molecule type" value="Genomic_DNA"/>
</dbReference>
<dbReference type="Proteomes" id="UP000765509">
    <property type="component" value="Unassembled WGS sequence"/>
</dbReference>
<proteinExistence type="predicted"/>
<evidence type="ECO:0000313" key="4">
    <source>
        <dbReference type="Proteomes" id="UP000765509"/>
    </source>
</evidence>
<feature type="region of interest" description="Disordered" evidence="1">
    <location>
        <begin position="428"/>
        <end position="484"/>
    </location>
</feature>
<feature type="compositionally biased region" description="Polar residues" evidence="1">
    <location>
        <begin position="713"/>
        <end position="724"/>
    </location>
</feature>
<dbReference type="Pfam" id="PF25480">
    <property type="entry name" value="DUF7904"/>
    <property type="match status" value="1"/>
</dbReference>
<evidence type="ECO:0000259" key="2">
    <source>
        <dbReference type="Pfam" id="PF25480"/>
    </source>
</evidence>
<evidence type="ECO:0000313" key="3">
    <source>
        <dbReference type="EMBL" id="MBW0488340.1"/>
    </source>
</evidence>
<gene>
    <name evidence="3" type="ORF">O181_028055</name>
</gene>
<feature type="region of interest" description="Disordered" evidence="1">
    <location>
        <begin position="164"/>
        <end position="189"/>
    </location>
</feature>
<keyword evidence="4" id="KW-1185">Reference proteome</keyword>
<dbReference type="InterPro" id="IPR029006">
    <property type="entry name" value="ADF-H/Gelsolin-like_dom_sf"/>
</dbReference>
<comment type="caution">
    <text evidence="3">The sequence shown here is derived from an EMBL/GenBank/DDBJ whole genome shotgun (WGS) entry which is preliminary data.</text>
</comment>
<feature type="compositionally biased region" description="Polar residues" evidence="1">
    <location>
        <begin position="178"/>
        <end position="189"/>
    </location>
</feature>
<evidence type="ECO:0000256" key="1">
    <source>
        <dbReference type="SAM" id="MobiDB-lite"/>
    </source>
</evidence>
<feature type="region of interest" description="Disordered" evidence="1">
    <location>
        <begin position="1"/>
        <end position="22"/>
    </location>
</feature>
<feature type="compositionally biased region" description="Polar residues" evidence="1">
    <location>
        <begin position="439"/>
        <end position="484"/>
    </location>
</feature>
<organism evidence="3 4">
    <name type="scientific">Austropuccinia psidii MF-1</name>
    <dbReference type="NCBI Taxonomy" id="1389203"/>
    <lineage>
        <taxon>Eukaryota</taxon>
        <taxon>Fungi</taxon>
        <taxon>Dikarya</taxon>
        <taxon>Basidiomycota</taxon>
        <taxon>Pucciniomycotina</taxon>
        <taxon>Pucciniomycetes</taxon>
        <taxon>Pucciniales</taxon>
        <taxon>Sphaerophragmiaceae</taxon>
        <taxon>Austropuccinia</taxon>
    </lineage>
</organism>
<dbReference type="SUPFAM" id="SSF55753">
    <property type="entry name" value="Actin depolymerizing proteins"/>
    <property type="match status" value="2"/>
</dbReference>
<reference evidence="3" key="1">
    <citation type="submission" date="2021-03" db="EMBL/GenBank/DDBJ databases">
        <title>Draft genome sequence of rust myrtle Austropuccinia psidii MF-1, a brazilian biotype.</title>
        <authorList>
            <person name="Quecine M.C."/>
            <person name="Pachon D.M.R."/>
            <person name="Bonatelli M.L."/>
            <person name="Correr F.H."/>
            <person name="Franceschini L.M."/>
            <person name="Leite T.F."/>
            <person name="Margarido G.R.A."/>
            <person name="Almeida C.A."/>
            <person name="Ferrarezi J.A."/>
            <person name="Labate C.A."/>
        </authorList>
    </citation>
    <scope>NUCLEOTIDE SEQUENCE</scope>
    <source>
        <strain evidence="3">MF-1</strain>
    </source>
</reference>
<feature type="compositionally biased region" description="Polar residues" evidence="1">
    <location>
        <begin position="744"/>
        <end position="764"/>
    </location>
</feature>
<feature type="compositionally biased region" description="Low complexity" evidence="1">
    <location>
        <begin position="168"/>
        <end position="177"/>
    </location>
</feature>
<name>A0A9Q3CS22_9BASI</name>
<sequence length="1230" mass="138473">MEIFQQRQDQGDRNQGRFPFKGNQNLTVKLKRTPLDSQEPIHRSRHLRCKSLAQISFEESCKDWTVRIRATQRDIDRVELEEQQKLRKELLAIRRIRQSLGLNIKKDNLIHLFHRPSIPNSNINSSSHQLEPFNLSSINFLNQSPHSILPSKPSIDAMSDHIYSLPRSSSNHSNSKSTPDLSQTSHPNQNHAIQFSSKFTTIDKKPVSLAHFMGARRDVNGPVLTKQHVDEKELRPDGWELAEKRFEIMSKQSQPGPGINSLANFLSSGSAFASHAVNSTKRPLPGPLYHQPPIIQTIHMKNQKLNEVYLIHRNISLTLSSPSNAAAYLKPKSLADRLAQLGVTNDVQPIKSSLLNSQSNTQSFVAASPQIEKIYIDQTPNSSENHSSSHDKPTKEFQNLNKTKSAFNLRPTSLLDNIDEPKEQRPISLYNPVGRSLPSPVTNTHSSNHHSQISLSRNDTPRQPLTNRSNDPSQPIGNISHKNNQSQLNFPFETAHPSEDPNTLGVPSKVMTASLSRLAGSNIVSQRLQWSKEKEKLGTMDEFGNSLPKYSHNPSTNSPNIPILSVLPKNFTDSEKTSFKELPSPNPQTHLHHQRHHSALTDLNEPSPAPAPKHINQHNKTTRSSDEDDERHPSQVRIHDNKRNKKNFHNIQLDNISPLNVIKKANHTFESHRLNSQTSPSRSSAKNRSRLSRRPSVSQSSFANHPRPELPETPSNTTNQLPSISTFSPVIKKGASEIAAAWESQTFSQPKKSNLSESQTNTSRPLPMPPTCVTLSNRSKLTAVTDSRPLPVPPASTTTSKVELRHNARPLPIPQVKSEPPQSYPFKVHKNNSLPMKRRTALDISRVWALYEDRCQQLAALAKPDSLIKVELFQLSHNHSDEISTTMIDPEDYGTFYSQEMLLIICSLRGSKTVLMIWKGKEVEDDEDEKTEIKIGRLLKKYGIERQSELVMIRQGYEPPELIKALGGRLLLRAGDRFDSVYLGTLSSFYSCKSFDDPSGRPGRNSVKNSLVVIEESNLGSELLKVGLCAGYCGLLKLHEKGQKKLRLFLWKGSQSNQLEAGECKWLIKQIRNESAGYQMDIKEVDENFESNEFLSLCGQTARSYHWRYKAKIPMVPLMTNSGGELLDRISKLEISIIHTGLEIFVIVPPDQRTERDLIEASMKAAESLSLIKTQGVRKLSVNCLIFPSVIPIDLLASIRFSHDLIKLNDGFGKVEKMHLISLAEIKEDW</sequence>
<feature type="region of interest" description="Disordered" evidence="1">
    <location>
        <begin position="575"/>
        <end position="651"/>
    </location>
</feature>
<feature type="compositionally biased region" description="Basic and acidic residues" evidence="1">
    <location>
        <begin position="630"/>
        <end position="641"/>
    </location>
</feature>